<dbReference type="AlphaFoldDB" id="A0A5A7RJK9"/>
<keyword evidence="2" id="KW-0418">Kinase</keyword>
<evidence type="ECO:0000313" key="2">
    <source>
        <dbReference type="EMBL" id="GER57339.1"/>
    </source>
</evidence>
<keyword evidence="2" id="KW-0808">Transferase</keyword>
<dbReference type="PANTHER" id="PTHR13621">
    <property type="entry name" value="PROLINE-RICH PROTEIN PRCC"/>
    <property type="match status" value="1"/>
</dbReference>
<dbReference type="OrthoDB" id="206969at2759"/>
<name>A0A5A7RJK9_STRAF</name>
<protein>
    <submittedName>
        <fullName evidence="2">Uridylate kinase</fullName>
    </submittedName>
</protein>
<organism evidence="2 3">
    <name type="scientific">Striga asiatica</name>
    <name type="common">Asiatic witchweed</name>
    <name type="synonym">Buchnera asiatica</name>
    <dbReference type="NCBI Taxonomy" id="4170"/>
    <lineage>
        <taxon>Eukaryota</taxon>
        <taxon>Viridiplantae</taxon>
        <taxon>Streptophyta</taxon>
        <taxon>Embryophyta</taxon>
        <taxon>Tracheophyta</taxon>
        <taxon>Spermatophyta</taxon>
        <taxon>Magnoliopsida</taxon>
        <taxon>eudicotyledons</taxon>
        <taxon>Gunneridae</taxon>
        <taxon>Pentapetalae</taxon>
        <taxon>asterids</taxon>
        <taxon>lamiids</taxon>
        <taxon>Lamiales</taxon>
        <taxon>Orobanchaceae</taxon>
        <taxon>Buchnereae</taxon>
        <taxon>Striga</taxon>
    </lineage>
</organism>
<proteinExistence type="predicted"/>
<gene>
    <name evidence="2" type="ORF">STAS_35150</name>
</gene>
<evidence type="ECO:0000256" key="1">
    <source>
        <dbReference type="SAM" id="MobiDB-lite"/>
    </source>
</evidence>
<dbReference type="GO" id="GO:0016301">
    <property type="term" value="F:kinase activity"/>
    <property type="evidence" value="ECO:0007669"/>
    <property type="project" value="UniProtKB-KW"/>
</dbReference>
<dbReference type="GO" id="GO:0005634">
    <property type="term" value="C:nucleus"/>
    <property type="evidence" value="ECO:0007669"/>
    <property type="project" value="TreeGrafter"/>
</dbReference>
<accession>A0A5A7RJK9</accession>
<comment type="caution">
    <text evidence="2">The sequence shown here is derived from an EMBL/GenBank/DDBJ whole genome shotgun (WGS) entry which is preliminary data.</text>
</comment>
<evidence type="ECO:0000313" key="3">
    <source>
        <dbReference type="Proteomes" id="UP000325081"/>
    </source>
</evidence>
<dbReference type="PANTHER" id="PTHR13621:SF2">
    <property type="entry name" value="PROLINE-RICH PROTEIN PRCC"/>
    <property type="match status" value="1"/>
</dbReference>
<feature type="region of interest" description="Disordered" evidence="1">
    <location>
        <begin position="1"/>
        <end position="28"/>
    </location>
</feature>
<reference evidence="3" key="1">
    <citation type="journal article" date="2019" name="Curr. Biol.">
        <title>Genome Sequence of Striga asiatica Provides Insight into the Evolution of Plant Parasitism.</title>
        <authorList>
            <person name="Yoshida S."/>
            <person name="Kim S."/>
            <person name="Wafula E.K."/>
            <person name="Tanskanen J."/>
            <person name="Kim Y.M."/>
            <person name="Honaas L."/>
            <person name="Yang Z."/>
            <person name="Spallek T."/>
            <person name="Conn C.E."/>
            <person name="Ichihashi Y."/>
            <person name="Cheong K."/>
            <person name="Cui S."/>
            <person name="Der J.P."/>
            <person name="Gundlach H."/>
            <person name="Jiao Y."/>
            <person name="Hori C."/>
            <person name="Ishida J.K."/>
            <person name="Kasahara H."/>
            <person name="Kiba T."/>
            <person name="Kim M.S."/>
            <person name="Koo N."/>
            <person name="Laohavisit A."/>
            <person name="Lee Y.H."/>
            <person name="Lumba S."/>
            <person name="McCourt P."/>
            <person name="Mortimer J.C."/>
            <person name="Mutuku J.M."/>
            <person name="Nomura T."/>
            <person name="Sasaki-Sekimoto Y."/>
            <person name="Seto Y."/>
            <person name="Wang Y."/>
            <person name="Wakatake T."/>
            <person name="Sakakibara H."/>
            <person name="Demura T."/>
            <person name="Yamaguchi S."/>
            <person name="Yoneyama K."/>
            <person name="Manabe R.I."/>
            <person name="Nelson D.C."/>
            <person name="Schulman A.H."/>
            <person name="Timko M.P."/>
            <person name="dePamphilis C.W."/>
            <person name="Choi D."/>
            <person name="Shirasu K."/>
        </authorList>
    </citation>
    <scope>NUCLEOTIDE SEQUENCE [LARGE SCALE GENOMIC DNA]</scope>
    <source>
        <strain evidence="3">cv. UVA1</strain>
    </source>
</reference>
<dbReference type="InterPro" id="IPR018800">
    <property type="entry name" value="PRCC"/>
</dbReference>
<dbReference type="EMBL" id="BKCP01013292">
    <property type="protein sequence ID" value="GER57339.1"/>
    <property type="molecule type" value="Genomic_DNA"/>
</dbReference>
<keyword evidence="3" id="KW-1185">Reference proteome</keyword>
<sequence>MTGLPEPEVSGAVEPSFPIPGKRGRKDVPPQIFEVKQDELIKNRPREDQVKMMGVAFGPAYQPASTKNTAACRRLMFPSVISPMDLPDDYQPKYKLEFTCSGRLRSETSGGGAAVLCSRLEEALQRERKMGTLKFVSI</sequence>
<dbReference type="Proteomes" id="UP000325081">
    <property type="component" value="Unassembled WGS sequence"/>
</dbReference>